<dbReference type="Pfam" id="PF14134">
    <property type="entry name" value="DUF4301"/>
    <property type="match status" value="1"/>
</dbReference>
<dbReference type="InterPro" id="IPR029044">
    <property type="entry name" value="Nucleotide-diphossugar_trans"/>
</dbReference>
<dbReference type="OrthoDB" id="5572060at2"/>
<reference evidence="2 3" key="1">
    <citation type="submission" date="2018-05" db="EMBL/GenBank/DDBJ databases">
        <title>Marinilabilia rubrum sp. nov., isolated from saltern sediment.</title>
        <authorList>
            <person name="Zhang R."/>
        </authorList>
    </citation>
    <scope>NUCLEOTIDE SEQUENCE [LARGE SCALE GENOMIC DNA]</scope>
    <source>
        <strain evidence="2 3">WTE16</strain>
    </source>
</reference>
<gene>
    <name evidence="2" type="ORF">DDZ16_03430</name>
</gene>
<evidence type="ECO:0000313" key="3">
    <source>
        <dbReference type="Proteomes" id="UP000244956"/>
    </source>
</evidence>
<feature type="domain" description="DUF4301" evidence="1">
    <location>
        <begin position="4"/>
        <end position="507"/>
    </location>
</feature>
<comment type="caution">
    <text evidence="2">The sequence shown here is derived from an EMBL/GenBank/DDBJ whole genome shotgun (WGS) entry which is preliminary data.</text>
</comment>
<protein>
    <submittedName>
        <fullName evidence="2">DUF4301 domain-containing protein</fullName>
    </submittedName>
</protein>
<dbReference type="AlphaFoldDB" id="A0A2U2BC73"/>
<evidence type="ECO:0000259" key="1">
    <source>
        <dbReference type="Pfam" id="PF14134"/>
    </source>
</evidence>
<organism evidence="2 3">
    <name type="scientific">Marinilabilia rubra</name>
    <dbReference type="NCBI Taxonomy" id="2162893"/>
    <lineage>
        <taxon>Bacteria</taxon>
        <taxon>Pseudomonadati</taxon>
        <taxon>Bacteroidota</taxon>
        <taxon>Bacteroidia</taxon>
        <taxon>Marinilabiliales</taxon>
        <taxon>Marinilabiliaceae</taxon>
        <taxon>Marinilabilia</taxon>
    </lineage>
</organism>
<proteinExistence type="predicted"/>
<dbReference type="SUPFAM" id="SSF53448">
    <property type="entry name" value="Nucleotide-diphospho-sugar transferases"/>
    <property type="match status" value="1"/>
</dbReference>
<accession>A0A2U2BC73</accession>
<dbReference type="RefSeq" id="WP_109263032.1">
    <property type="nucleotide sequence ID" value="NZ_QEWP01000002.1"/>
</dbReference>
<evidence type="ECO:0000313" key="2">
    <source>
        <dbReference type="EMBL" id="PWE00660.1"/>
    </source>
</evidence>
<dbReference type="InterPro" id="IPR025393">
    <property type="entry name" value="DUF4301"/>
</dbReference>
<dbReference type="EMBL" id="QEWP01000002">
    <property type="protein sequence ID" value="PWE00660.1"/>
    <property type="molecule type" value="Genomic_DNA"/>
</dbReference>
<dbReference type="Proteomes" id="UP000244956">
    <property type="component" value="Unassembled WGS sequence"/>
</dbReference>
<sequence length="508" mass="57312">MIQKTDFKQLEDKGISQATVEEQIERFREGFPALKIERAATLTDGIIPVSPELLEKYQNIYKQELENGLKPLKFIPASGAATRMFKALYQYLESPEDPDKLPEDDLAKQFITHLPKFAFFNHLKGLLKGIDLNDQATRKAKAKEIIARVLNTDGLNYGFLPKGLIHFHQYPDTSRTPMLEHLIEASCYARDKKGNAKVHFTVSPEHLDLFKKELNENIARIKEQTGTDFDVSFSFQKPHTDTIAVLPDNEPFRGEEGKLLFRPGGHGALIENLNDCVADIIFIKNIDNVVPENQLPLITNYKKALGGLALEIRNKVFSFIDKLNGQLSTELINEIRAFLKETLHTDIPGHLADASIEEQKAYLIKYLDRPVRVCGMVKNEGEPGGGPFRVRNSDGQDTLQIVESSQVNMDNPEQKKIFDASTHFNPVDLVCITKNHQGQKFNLLNYIDHETGFISKKSVSGKTIKALERPGLWNGAMANWLTIFVEVPIETFNPVKTVNDLLRPAHQG</sequence>
<keyword evidence="3" id="KW-1185">Reference proteome</keyword>
<name>A0A2U2BC73_9BACT</name>